<dbReference type="SUPFAM" id="SSF46785">
    <property type="entry name" value="Winged helix' DNA-binding domain"/>
    <property type="match status" value="1"/>
</dbReference>
<dbReference type="InterPro" id="IPR001845">
    <property type="entry name" value="HTH_ArsR_DNA-bd_dom"/>
</dbReference>
<evidence type="ECO:0000313" key="6">
    <source>
        <dbReference type="Proteomes" id="UP000000798"/>
    </source>
</evidence>
<dbReference type="EMBL" id="AE000657">
    <property type="protein sequence ID" value="AAC07355.1"/>
    <property type="molecule type" value="Genomic_DNA"/>
</dbReference>
<proteinExistence type="predicted"/>
<gene>
    <name evidence="5" type="primary">arsR</name>
    <name evidence="5" type="ordered locus">aq_1387</name>
</gene>
<dbReference type="GO" id="GO:0003700">
    <property type="term" value="F:DNA-binding transcription factor activity"/>
    <property type="evidence" value="ECO:0007669"/>
    <property type="project" value="InterPro"/>
</dbReference>
<evidence type="ECO:0000259" key="4">
    <source>
        <dbReference type="PROSITE" id="PS50987"/>
    </source>
</evidence>
<keyword evidence="3" id="KW-0804">Transcription</keyword>
<accession>O67394</accession>
<dbReference type="CDD" id="cd00090">
    <property type="entry name" value="HTH_ARSR"/>
    <property type="match status" value="1"/>
</dbReference>
<name>O67394_AQUAE</name>
<dbReference type="EnsemblBacteria" id="AAC07355">
    <property type="protein sequence ID" value="AAC07355"/>
    <property type="gene ID" value="aq_1387"/>
</dbReference>
<keyword evidence="6" id="KW-1185">Reference proteome</keyword>
<dbReference type="InterPro" id="IPR011991">
    <property type="entry name" value="ArsR-like_HTH"/>
</dbReference>
<dbReference type="AlphaFoldDB" id="O67394"/>
<dbReference type="OrthoDB" id="9798835at2"/>
<dbReference type="PANTHER" id="PTHR33154">
    <property type="entry name" value="TRANSCRIPTIONAL REGULATOR, ARSR FAMILY"/>
    <property type="match status" value="1"/>
</dbReference>
<protein>
    <submittedName>
        <fullName evidence="5">Transcriptional regulator (ArsR family)</fullName>
    </submittedName>
</protein>
<dbReference type="PIR" id="G70420">
    <property type="entry name" value="G70420"/>
</dbReference>
<sequence>MDCKELARIFYALSEPKRLCMVKLLLEREELCVCDFMRIFKESQPKISFHLKVLREAGLVTSQKRGKWNYYRLNKEAPVIPCVEKLLKDVKLEEKIQLEVKR</sequence>
<dbReference type="FunCoup" id="O67394">
    <property type="interactions" value="182"/>
</dbReference>
<dbReference type="SMART" id="SM00418">
    <property type="entry name" value="HTH_ARSR"/>
    <property type="match status" value="1"/>
</dbReference>
<dbReference type="NCBIfam" id="NF033788">
    <property type="entry name" value="HTH_metalloreg"/>
    <property type="match status" value="1"/>
</dbReference>
<dbReference type="FunFam" id="1.10.10.10:FF:000723">
    <property type="entry name" value="Arsenical resistance operon repressor"/>
    <property type="match status" value="1"/>
</dbReference>
<organism evidence="5 6">
    <name type="scientific">Aquifex aeolicus (strain VF5)</name>
    <dbReference type="NCBI Taxonomy" id="224324"/>
    <lineage>
        <taxon>Bacteria</taxon>
        <taxon>Pseudomonadati</taxon>
        <taxon>Aquificota</taxon>
        <taxon>Aquificia</taxon>
        <taxon>Aquificales</taxon>
        <taxon>Aquificaceae</taxon>
        <taxon>Aquifex</taxon>
    </lineage>
</organism>
<keyword evidence="1" id="KW-0805">Transcription regulation</keyword>
<dbReference type="Gene3D" id="1.10.10.10">
    <property type="entry name" value="Winged helix-like DNA-binding domain superfamily/Winged helix DNA-binding domain"/>
    <property type="match status" value="1"/>
</dbReference>
<dbReference type="InterPro" id="IPR036388">
    <property type="entry name" value="WH-like_DNA-bd_sf"/>
</dbReference>
<dbReference type="RefSeq" id="WP_010880896.1">
    <property type="nucleotide sequence ID" value="NC_000918.1"/>
</dbReference>
<dbReference type="Proteomes" id="UP000000798">
    <property type="component" value="Chromosome"/>
</dbReference>
<keyword evidence="2" id="KW-0238">DNA-binding</keyword>
<feature type="domain" description="HTH arsR-type" evidence="4">
    <location>
        <begin position="1"/>
        <end position="94"/>
    </location>
</feature>
<dbReference type="GO" id="GO:0003677">
    <property type="term" value="F:DNA binding"/>
    <property type="evidence" value="ECO:0007669"/>
    <property type="project" value="UniProtKB-KW"/>
</dbReference>
<dbReference type="PRINTS" id="PR00778">
    <property type="entry name" value="HTHARSR"/>
</dbReference>
<dbReference type="InterPro" id="IPR051081">
    <property type="entry name" value="HTH_MetalResp_TranReg"/>
</dbReference>
<dbReference type="InParanoid" id="O67394"/>
<dbReference type="InterPro" id="IPR036390">
    <property type="entry name" value="WH_DNA-bd_sf"/>
</dbReference>
<dbReference type="GO" id="GO:0006355">
    <property type="term" value="P:regulation of DNA-templated transcription"/>
    <property type="evidence" value="ECO:0000318"/>
    <property type="project" value="GO_Central"/>
</dbReference>
<dbReference type="KEGG" id="aae:aq_1387"/>
<dbReference type="PROSITE" id="PS50987">
    <property type="entry name" value="HTH_ARSR_2"/>
    <property type="match status" value="1"/>
</dbReference>
<dbReference type="STRING" id="224324.aq_1387"/>
<dbReference type="PANTHER" id="PTHR33154:SF18">
    <property type="entry name" value="ARSENICAL RESISTANCE OPERON REPRESSOR"/>
    <property type="match status" value="1"/>
</dbReference>
<dbReference type="eggNOG" id="COG0640">
    <property type="taxonomic scope" value="Bacteria"/>
</dbReference>
<evidence type="ECO:0000256" key="3">
    <source>
        <dbReference type="ARBA" id="ARBA00023163"/>
    </source>
</evidence>
<evidence type="ECO:0000256" key="2">
    <source>
        <dbReference type="ARBA" id="ARBA00023125"/>
    </source>
</evidence>
<evidence type="ECO:0000313" key="5">
    <source>
        <dbReference type="EMBL" id="AAC07355.1"/>
    </source>
</evidence>
<dbReference type="HOGENOM" id="CLU_097806_3_5_0"/>
<reference evidence="5 6" key="1">
    <citation type="journal article" date="1998" name="Nature">
        <title>The complete genome of the hyperthermophilic bacterium Aquifex aeolicus.</title>
        <authorList>
            <person name="Deckert G."/>
            <person name="Warren P.V."/>
            <person name="Gaasterland T."/>
            <person name="Young W.G."/>
            <person name="Lenox A.L."/>
            <person name="Graham D.E."/>
            <person name="Overbeek R."/>
            <person name="Snead M.A."/>
            <person name="Keller M."/>
            <person name="Aujay M."/>
            <person name="Huber R."/>
            <person name="Feldman R.A."/>
            <person name="Short J.M."/>
            <person name="Olson G.J."/>
            <person name="Swanson R.V."/>
        </authorList>
    </citation>
    <scope>NUCLEOTIDE SEQUENCE [LARGE SCALE GENOMIC DNA]</scope>
    <source>
        <strain evidence="5 6">VF5</strain>
    </source>
</reference>
<dbReference type="Pfam" id="PF01022">
    <property type="entry name" value="HTH_5"/>
    <property type="match status" value="1"/>
</dbReference>
<evidence type="ECO:0000256" key="1">
    <source>
        <dbReference type="ARBA" id="ARBA00023015"/>
    </source>
</evidence>